<protein>
    <submittedName>
        <fullName evidence="7">Putative membrane protein</fullName>
    </submittedName>
</protein>
<dbReference type="Proteomes" id="UP000622552">
    <property type="component" value="Unassembled WGS sequence"/>
</dbReference>
<evidence type="ECO:0000256" key="4">
    <source>
        <dbReference type="ARBA" id="ARBA00023136"/>
    </source>
</evidence>
<dbReference type="EMBL" id="JADOUF010000001">
    <property type="protein sequence ID" value="MBG6135993.1"/>
    <property type="molecule type" value="Genomic_DNA"/>
</dbReference>
<keyword evidence="3 5" id="KW-1133">Transmembrane helix</keyword>
<dbReference type="Pfam" id="PF02656">
    <property type="entry name" value="DUF202"/>
    <property type="match status" value="1"/>
</dbReference>
<dbReference type="InterPro" id="IPR003807">
    <property type="entry name" value="DUF202"/>
</dbReference>
<proteinExistence type="predicted"/>
<keyword evidence="2 5" id="KW-0812">Transmembrane</keyword>
<reference evidence="7" key="1">
    <citation type="submission" date="2020-11" db="EMBL/GenBank/DDBJ databases">
        <title>Sequencing the genomes of 1000 actinobacteria strains.</title>
        <authorList>
            <person name="Klenk H.-P."/>
        </authorList>
    </citation>
    <scope>NUCLEOTIDE SEQUENCE</scope>
    <source>
        <strain evidence="7">DSM 45356</strain>
    </source>
</reference>
<comment type="subcellular location">
    <subcellularLocation>
        <location evidence="1">Endomembrane system</location>
        <topology evidence="1">Multi-pass membrane protein</topology>
    </subcellularLocation>
</comment>
<feature type="transmembrane region" description="Helical" evidence="5">
    <location>
        <begin position="97"/>
        <end position="118"/>
    </location>
</feature>
<evidence type="ECO:0000256" key="1">
    <source>
        <dbReference type="ARBA" id="ARBA00004127"/>
    </source>
</evidence>
<comment type="caution">
    <text evidence="7">The sequence shown here is derived from an EMBL/GenBank/DDBJ whole genome shotgun (WGS) entry which is preliminary data.</text>
</comment>
<evidence type="ECO:0000313" key="8">
    <source>
        <dbReference type="Proteomes" id="UP000622552"/>
    </source>
</evidence>
<feature type="domain" description="DUF202" evidence="6">
    <location>
        <begin position="24"/>
        <end position="83"/>
    </location>
</feature>
<evidence type="ECO:0000256" key="5">
    <source>
        <dbReference type="SAM" id="Phobius"/>
    </source>
</evidence>
<keyword evidence="8" id="KW-1185">Reference proteome</keyword>
<dbReference type="GO" id="GO:0012505">
    <property type="term" value="C:endomembrane system"/>
    <property type="evidence" value="ECO:0007669"/>
    <property type="project" value="UniProtKB-SubCell"/>
</dbReference>
<accession>A0A8J7G940</accession>
<evidence type="ECO:0000256" key="2">
    <source>
        <dbReference type="ARBA" id="ARBA00022692"/>
    </source>
</evidence>
<feature type="transmembrane region" description="Helical" evidence="5">
    <location>
        <begin position="33"/>
        <end position="50"/>
    </location>
</feature>
<evidence type="ECO:0000256" key="3">
    <source>
        <dbReference type="ARBA" id="ARBA00022989"/>
    </source>
</evidence>
<gene>
    <name evidence="7" type="ORF">IW245_002187</name>
</gene>
<dbReference type="AlphaFoldDB" id="A0A8J7G940"/>
<evidence type="ECO:0000259" key="6">
    <source>
        <dbReference type="Pfam" id="PF02656"/>
    </source>
</evidence>
<evidence type="ECO:0000313" key="7">
    <source>
        <dbReference type="EMBL" id="MBG6135993.1"/>
    </source>
</evidence>
<sequence>MTRVPPRWVTPGRLTRVGTTPDYRFTLANERTFLAWIRTALALVGGGIAAERTHLAPRWLVVALLVCGAVVACRALWRWMRCELAIRLGRELPAAHFHTIVAVTVAAAALTGLVLALVPA</sequence>
<name>A0A8J7G940_9ACTN</name>
<organism evidence="7 8">
    <name type="scientific">Longispora fulva</name>
    <dbReference type="NCBI Taxonomy" id="619741"/>
    <lineage>
        <taxon>Bacteria</taxon>
        <taxon>Bacillati</taxon>
        <taxon>Actinomycetota</taxon>
        <taxon>Actinomycetes</taxon>
        <taxon>Micromonosporales</taxon>
        <taxon>Micromonosporaceae</taxon>
        <taxon>Longispora</taxon>
    </lineage>
</organism>
<keyword evidence="4 5" id="KW-0472">Membrane</keyword>
<dbReference type="RefSeq" id="WP_197003036.1">
    <property type="nucleotide sequence ID" value="NZ_BONS01000001.1"/>
</dbReference>
<feature type="transmembrane region" description="Helical" evidence="5">
    <location>
        <begin position="56"/>
        <end position="77"/>
    </location>
</feature>